<keyword evidence="4" id="KW-1185">Reference proteome</keyword>
<organism evidence="3 4">
    <name type="scientific">Tremella mesenterica</name>
    <name type="common">Jelly fungus</name>
    <dbReference type="NCBI Taxonomy" id="5217"/>
    <lineage>
        <taxon>Eukaryota</taxon>
        <taxon>Fungi</taxon>
        <taxon>Dikarya</taxon>
        <taxon>Basidiomycota</taxon>
        <taxon>Agaricomycotina</taxon>
        <taxon>Tremellomycetes</taxon>
        <taxon>Tremellales</taxon>
        <taxon>Tremellaceae</taxon>
        <taxon>Tremella</taxon>
    </lineage>
</organism>
<protein>
    <recommendedName>
        <fullName evidence="5">Ornithine cyclodeaminase</fullName>
    </recommendedName>
</protein>
<dbReference type="EMBL" id="SDIL01000043">
    <property type="protein sequence ID" value="RXK38690.1"/>
    <property type="molecule type" value="Genomic_DNA"/>
</dbReference>
<dbReference type="OrthoDB" id="41492at2759"/>
<dbReference type="VEuPathDB" id="FungiDB:TREMEDRAFT_33090"/>
<evidence type="ECO:0008006" key="5">
    <source>
        <dbReference type="Google" id="ProtNLM"/>
    </source>
</evidence>
<dbReference type="Proteomes" id="UP000289152">
    <property type="component" value="Unassembled WGS sequence"/>
</dbReference>
<dbReference type="PANTHER" id="PTHR13812">
    <property type="entry name" value="KETIMINE REDUCTASE MU-CRYSTALLIN"/>
    <property type="match status" value="1"/>
</dbReference>
<dbReference type="InParanoid" id="A0A4Q1BLY0"/>
<dbReference type="AlphaFoldDB" id="A0A4Q1BLY0"/>
<gene>
    <name evidence="3" type="ORF">M231_04000</name>
</gene>
<dbReference type="PANTHER" id="PTHR13812:SF19">
    <property type="entry name" value="KETIMINE REDUCTASE MU-CRYSTALLIN"/>
    <property type="match status" value="1"/>
</dbReference>
<proteinExistence type="inferred from homology"/>
<dbReference type="GO" id="GO:0005737">
    <property type="term" value="C:cytoplasm"/>
    <property type="evidence" value="ECO:0007669"/>
    <property type="project" value="TreeGrafter"/>
</dbReference>
<dbReference type="InterPro" id="IPR023401">
    <property type="entry name" value="ODC_N"/>
</dbReference>
<dbReference type="Pfam" id="PF02423">
    <property type="entry name" value="OCD_Mu_crystall"/>
    <property type="match status" value="1"/>
</dbReference>
<dbReference type="FunCoup" id="A0A4Q1BLY0">
    <property type="interactions" value="282"/>
</dbReference>
<evidence type="ECO:0000313" key="4">
    <source>
        <dbReference type="Proteomes" id="UP000289152"/>
    </source>
</evidence>
<dbReference type="InterPro" id="IPR036291">
    <property type="entry name" value="NAD(P)-bd_dom_sf"/>
</dbReference>
<name>A0A4Q1BLY0_TREME</name>
<dbReference type="Gene3D" id="3.40.50.720">
    <property type="entry name" value="NAD(P)-binding Rossmann-like Domain"/>
    <property type="match status" value="1"/>
</dbReference>
<evidence type="ECO:0000313" key="3">
    <source>
        <dbReference type="EMBL" id="RXK38690.1"/>
    </source>
</evidence>
<dbReference type="Gene3D" id="3.30.1780.10">
    <property type="entry name" value="ornithine cyclodeaminase, domain 1"/>
    <property type="match status" value="1"/>
</dbReference>
<sequence>MGQNIPSPTPSSSSPNPNLPLPTQNQPPSRSPSLVPSGKPGTLTILTASDVDTIISSLDPETILQSQSEVFISLSTVHKSKKREKEEEVEEEDDKSKTQLPPRTSLKSSTNTTLYMPSRTETGEEGIKIVSVPLDGEGLPASTILMDELGRVKGVINARKLTALRNAAGSALFLRSFPPLQLPTNLVIFGLGAQSSAHANLFLELFPSLTTCTFIARRDSPRGEKLIISLQSSFPKKNISIHISTYVAPHYNHQPQLNNHTSPFTRQTKDQNIIEEVKVTSGKIQNQEEIRDPLLSQIIHNAQIICTLTPSTEPLFNSVDICSGTSVILVGSYKPFMREVDEGVIRRSGIVIVDSRSACKKEAGELVGLKDEKMMELGDVIVDGSKREKVVKEGDLRVYKSVGIGLQDVAIAELIFQQAQHMGLGTVIPNFDSIV</sequence>
<comment type="similarity">
    <text evidence="1">Belongs to the ornithine cyclodeaminase/mu-crystallin family.</text>
</comment>
<feature type="compositionally biased region" description="Polar residues" evidence="2">
    <location>
        <begin position="98"/>
        <end position="115"/>
    </location>
</feature>
<feature type="region of interest" description="Disordered" evidence="2">
    <location>
        <begin position="1"/>
        <end position="43"/>
    </location>
</feature>
<evidence type="ECO:0000256" key="2">
    <source>
        <dbReference type="SAM" id="MobiDB-lite"/>
    </source>
</evidence>
<accession>A0A4Q1BLY0</accession>
<feature type="compositionally biased region" description="Low complexity" evidence="2">
    <location>
        <begin position="10"/>
        <end position="28"/>
    </location>
</feature>
<feature type="region of interest" description="Disordered" evidence="2">
    <location>
        <begin position="77"/>
        <end position="117"/>
    </location>
</feature>
<evidence type="ECO:0000256" key="1">
    <source>
        <dbReference type="ARBA" id="ARBA00008903"/>
    </source>
</evidence>
<dbReference type="SUPFAM" id="SSF51735">
    <property type="entry name" value="NAD(P)-binding Rossmann-fold domains"/>
    <property type="match status" value="1"/>
</dbReference>
<reference evidence="3 4" key="1">
    <citation type="submission" date="2016-06" db="EMBL/GenBank/DDBJ databases">
        <title>Evolution of pathogenesis and genome organization in the Tremellales.</title>
        <authorList>
            <person name="Cuomo C."/>
            <person name="Litvintseva A."/>
            <person name="Heitman J."/>
            <person name="Chen Y."/>
            <person name="Sun S."/>
            <person name="Springer D."/>
            <person name="Dromer F."/>
            <person name="Young S."/>
            <person name="Zeng Q."/>
            <person name="Chapman S."/>
            <person name="Gujja S."/>
            <person name="Saif S."/>
            <person name="Birren B."/>
        </authorList>
    </citation>
    <scope>NUCLEOTIDE SEQUENCE [LARGE SCALE GENOMIC DNA]</scope>
    <source>
        <strain evidence="3 4">ATCC 28783</strain>
    </source>
</reference>
<comment type="caution">
    <text evidence="3">The sequence shown here is derived from an EMBL/GenBank/DDBJ whole genome shotgun (WGS) entry which is preliminary data.</text>
</comment>
<dbReference type="InterPro" id="IPR003462">
    <property type="entry name" value="ODC_Mu_crystall"/>
</dbReference>
<dbReference type="STRING" id="5217.A0A4Q1BLY0"/>